<comment type="cofactor">
    <cofactor evidence="1">
        <name>Zn(2+)</name>
        <dbReference type="ChEBI" id="CHEBI:29105"/>
    </cofactor>
</comment>
<dbReference type="AlphaFoldDB" id="A0A128FIN8"/>
<dbReference type="EMBL" id="FIZY01000075">
    <property type="protein sequence ID" value="CZF86667.1"/>
    <property type="molecule type" value="Genomic_DNA"/>
</dbReference>
<name>A0A128FIN8_9GAMM</name>
<dbReference type="SUPFAM" id="SSF53187">
    <property type="entry name" value="Zn-dependent exopeptidases"/>
    <property type="match status" value="1"/>
</dbReference>
<dbReference type="GO" id="GO:0004181">
    <property type="term" value="F:metallocarboxypeptidase activity"/>
    <property type="evidence" value="ECO:0007669"/>
    <property type="project" value="InterPro"/>
</dbReference>
<evidence type="ECO:0000256" key="1">
    <source>
        <dbReference type="ARBA" id="ARBA00001947"/>
    </source>
</evidence>
<feature type="signal peptide" evidence="3">
    <location>
        <begin position="1"/>
        <end position="27"/>
    </location>
</feature>
<gene>
    <name evidence="5" type="ORF">GMA8713_04705</name>
</gene>
<keyword evidence="3" id="KW-0732">Signal</keyword>
<dbReference type="PROSITE" id="PS52035">
    <property type="entry name" value="PEPTIDASE_M14"/>
    <property type="match status" value="1"/>
</dbReference>
<dbReference type="InterPro" id="IPR040626">
    <property type="entry name" value="Pepdidase_M14_N"/>
</dbReference>
<keyword evidence="6" id="KW-1185">Reference proteome</keyword>
<dbReference type="Pfam" id="PF00246">
    <property type="entry name" value="Peptidase_M14"/>
    <property type="match status" value="1"/>
</dbReference>
<feature type="chain" id="PRO_5007282494" evidence="3">
    <location>
        <begin position="28"/>
        <end position="640"/>
    </location>
</feature>
<keyword evidence="5" id="KW-0378">Hydrolase</keyword>
<accession>A0A128FIN8</accession>
<proteinExistence type="inferred from homology"/>
<dbReference type="Gene3D" id="2.60.40.3120">
    <property type="match status" value="1"/>
</dbReference>
<evidence type="ECO:0000259" key="4">
    <source>
        <dbReference type="PROSITE" id="PS52035"/>
    </source>
</evidence>
<dbReference type="GO" id="GO:0006508">
    <property type="term" value="P:proteolysis"/>
    <property type="evidence" value="ECO:0007669"/>
    <property type="project" value="InterPro"/>
</dbReference>
<evidence type="ECO:0000256" key="3">
    <source>
        <dbReference type="SAM" id="SignalP"/>
    </source>
</evidence>
<keyword evidence="5" id="KW-0645">Protease</keyword>
<sequence length="640" mass="73314">MLNGLLKSKVKSLCLVATAACSAQTFANEHDCRTITSDFAHNAWRVNFTVNLEETVPYFFNGETRCYIGRDITLEELSNFRFKAFKKRHFWSFGGEPVYNIKVSDETFIEQLKLDSTRYGKKFLTVSAYTPEGLILGGAGTSAIPNWLILFSPWINHLPWWAQFFPWWLHGYTADQVKPQDYPYPLIAENFPSGNAGRNDAQITGTQSAAITLRNDGPEDWLNAIPKWRNWWYLELSGVFTDTPFTFSVNDKYASDKRGWEYDYTPLYSYDGEKWHRFDASEITVVTDEVEGEVTRTIEIDKQFDSNNVLLSRFYPYSSGQFDAFYEDFITKLPEEYVTKETLGHSPILGKPIDLVTITNPYVDAKDKKRVWIHARTHSAEVGGSLLVEGLMNFLARSDEYSQEALDNLIFHIVPVHNPDGVDLGHYRLNGSSVNLEVMWQRDEINPMLLNEDAPIENRLLNEAMLRLAEQDGKFTMALNLHSSQSDPDTRPFFYPHFGPESLGYSKEEAELWNKTVRFIDGVKASFGEDLIEPTPEEGGSSFASRNYPESWWWTNYGSDVMAVTFETTYDKSGFAPNYVTEDSLRRLGESMAISILSYHDLPIPAKQQRFRRSILTRQSLNKEVRAVDPVVLNEDASKQ</sequence>
<dbReference type="InterPro" id="IPR050821">
    <property type="entry name" value="Cytosolic_carboxypeptidase"/>
</dbReference>
<evidence type="ECO:0000256" key="2">
    <source>
        <dbReference type="PROSITE-ProRule" id="PRU01379"/>
    </source>
</evidence>
<dbReference type="OrthoDB" id="5490902at2"/>
<feature type="active site" description="Proton donor/acceptor" evidence="2">
    <location>
        <position position="567"/>
    </location>
</feature>
<protein>
    <submittedName>
        <fullName evidence="5">Zinc carboxypeptidase</fullName>
    </submittedName>
</protein>
<dbReference type="RefSeq" id="WP_062714708.1">
    <property type="nucleotide sequence ID" value="NZ_CAWRCI010000075.1"/>
</dbReference>
<dbReference type="PANTHER" id="PTHR12756:SF11">
    <property type="entry name" value="CYTOSOLIC CARBOXYPEPTIDASE 1"/>
    <property type="match status" value="1"/>
</dbReference>
<dbReference type="Proteomes" id="UP000073601">
    <property type="component" value="Unassembled WGS sequence"/>
</dbReference>
<organism evidence="5 6">
    <name type="scientific">Grimontia marina</name>
    <dbReference type="NCBI Taxonomy" id="646534"/>
    <lineage>
        <taxon>Bacteria</taxon>
        <taxon>Pseudomonadati</taxon>
        <taxon>Pseudomonadota</taxon>
        <taxon>Gammaproteobacteria</taxon>
        <taxon>Vibrionales</taxon>
        <taxon>Vibrionaceae</taxon>
        <taxon>Grimontia</taxon>
    </lineage>
</organism>
<feature type="domain" description="Peptidase M14" evidence="4">
    <location>
        <begin position="313"/>
        <end position="603"/>
    </location>
</feature>
<keyword evidence="5" id="KW-0121">Carboxypeptidase</keyword>
<evidence type="ECO:0000313" key="5">
    <source>
        <dbReference type="EMBL" id="CZF86667.1"/>
    </source>
</evidence>
<dbReference type="Gene3D" id="3.40.630.10">
    <property type="entry name" value="Zn peptidases"/>
    <property type="match status" value="1"/>
</dbReference>
<dbReference type="Pfam" id="PF18027">
    <property type="entry name" value="Pepdidase_M14_N"/>
    <property type="match status" value="1"/>
</dbReference>
<comment type="similarity">
    <text evidence="2">Belongs to the peptidase M14 family.</text>
</comment>
<dbReference type="InterPro" id="IPR000834">
    <property type="entry name" value="Peptidase_M14"/>
</dbReference>
<dbReference type="PANTHER" id="PTHR12756">
    <property type="entry name" value="CYTOSOLIC CARBOXYPEPTIDASE"/>
    <property type="match status" value="1"/>
</dbReference>
<reference evidence="6" key="1">
    <citation type="submission" date="2016-02" db="EMBL/GenBank/DDBJ databases">
        <authorList>
            <person name="Rodrigo-Torres Lidia"/>
            <person name="Arahal R.David."/>
        </authorList>
    </citation>
    <scope>NUCLEOTIDE SEQUENCE [LARGE SCALE GENOMIC DNA]</scope>
    <source>
        <strain evidence="6">CECT 8713</strain>
    </source>
</reference>
<evidence type="ECO:0000313" key="6">
    <source>
        <dbReference type="Proteomes" id="UP000073601"/>
    </source>
</evidence>
<dbReference type="GO" id="GO:0008270">
    <property type="term" value="F:zinc ion binding"/>
    <property type="evidence" value="ECO:0007669"/>
    <property type="project" value="InterPro"/>
</dbReference>